<evidence type="ECO:0000313" key="2">
    <source>
        <dbReference type="EMBL" id="GAY22447.1"/>
    </source>
</evidence>
<proteinExistence type="predicted"/>
<evidence type="ECO:0000256" key="1">
    <source>
        <dbReference type="SAM" id="MobiDB-lite"/>
    </source>
</evidence>
<dbReference type="Proteomes" id="UP000221538">
    <property type="component" value="Unassembled WGS sequence"/>
</dbReference>
<dbReference type="EMBL" id="BEWI01000032">
    <property type="protein sequence ID" value="GAY22447.1"/>
    <property type="molecule type" value="Genomic_DNA"/>
</dbReference>
<name>A0A292ZG72_SPHSA</name>
<reference evidence="2 3" key="2">
    <citation type="journal article" date="2013" name="Environ. Sci. Technol.">
        <title>The 4-tert-butylphenol-utilizing bacterium Sphingobium fuliginis OMI can degrade bisphenols via phenolic ring hydroxylation and meta-cleavage pathway.</title>
        <authorList>
            <person name="Ogata Y."/>
            <person name="Goda S."/>
            <person name="Toyama T."/>
            <person name="Sei K."/>
            <person name="Ike M."/>
        </authorList>
    </citation>
    <scope>NUCLEOTIDE SEQUENCE [LARGE SCALE GENOMIC DNA]</scope>
    <source>
        <strain evidence="2 3">OMI</strain>
    </source>
</reference>
<comment type="caution">
    <text evidence="2">The sequence shown here is derived from an EMBL/GenBank/DDBJ whole genome shotgun (WGS) entry which is preliminary data.</text>
</comment>
<sequence>MVAPVALGADRGGEPVLLPAPGDQITKSHDVISYDDCPARTGFSRRWN</sequence>
<protein>
    <submittedName>
        <fullName evidence="2">Uncharacterized protein</fullName>
    </submittedName>
</protein>
<dbReference type="AlphaFoldDB" id="A0A292ZG72"/>
<organism evidence="2 3">
    <name type="scientific">Sphingobium fuliginis (strain ATCC 27551)</name>
    <dbReference type="NCBI Taxonomy" id="336203"/>
    <lineage>
        <taxon>Bacteria</taxon>
        <taxon>Pseudomonadati</taxon>
        <taxon>Pseudomonadota</taxon>
        <taxon>Alphaproteobacteria</taxon>
        <taxon>Sphingomonadales</taxon>
        <taxon>Sphingomonadaceae</taxon>
        <taxon>Sphingobium</taxon>
    </lineage>
</organism>
<reference evidence="2 3" key="1">
    <citation type="journal article" date="2013" name="Biodegradation">
        <title>Occurrence of 4-tert-butylphenol (4-t-BP) biodegradation in an aquatic sample caused by the presence of Spirodela polyrrhiza and isolation of a 4-t-BP-utilizing bacterium.</title>
        <authorList>
            <person name="Ogata Y."/>
            <person name="Toyama T."/>
            <person name="Yu N."/>
            <person name="Wang X."/>
            <person name="Sei K."/>
            <person name="Ike M."/>
        </authorList>
    </citation>
    <scope>NUCLEOTIDE SEQUENCE [LARGE SCALE GENOMIC DNA]</scope>
    <source>
        <strain evidence="2 3">OMI</strain>
    </source>
</reference>
<evidence type="ECO:0000313" key="3">
    <source>
        <dbReference type="Proteomes" id="UP000221538"/>
    </source>
</evidence>
<accession>A0A292ZG72</accession>
<gene>
    <name evidence="2" type="ORF">SFOMI_3004</name>
</gene>
<feature type="region of interest" description="Disordered" evidence="1">
    <location>
        <begin position="1"/>
        <end position="22"/>
    </location>
</feature>